<evidence type="ECO:0000256" key="7">
    <source>
        <dbReference type="ARBA" id="ARBA00023136"/>
    </source>
</evidence>
<protein>
    <submittedName>
        <fullName evidence="9">Uncharacterized protein</fullName>
    </submittedName>
</protein>
<dbReference type="Proteomes" id="UP001372338">
    <property type="component" value="Unassembled WGS sequence"/>
</dbReference>
<dbReference type="Pfam" id="PF03222">
    <property type="entry name" value="Trp_Tyr_perm"/>
    <property type="match status" value="1"/>
</dbReference>
<evidence type="ECO:0000256" key="5">
    <source>
        <dbReference type="ARBA" id="ARBA00022692"/>
    </source>
</evidence>
<keyword evidence="3" id="KW-1003">Cell membrane</keyword>
<organism evidence="9 10">
    <name type="scientific">Crotalaria pallida</name>
    <name type="common">Smooth rattlebox</name>
    <name type="synonym">Crotalaria striata</name>
    <dbReference type="NCBI Taxonomy" id="3830"/>
    <lineage>
        <taxon>Eukaryota</taxon>
        <taxon>Viridiplantae</taxon>
        <taxon>Streptophyta</taxon>
        <taxon>Embryophyta</taxon>
        <taxon>Tracheophyta</taxon>
        <taxon>Spermatophyta</taxon>
        <taxon>Magnoliopsida</taxon>
        <taxon>eudicotyledons</taxon>
        <taxon>Gunneridae</taxon>
        <taxon>Pentapetalae</taxon>
        <taxon>rosids</taxon>
        <taxon>fabids</taxon>
        <taxon>Fabales</taxon>
        <taxon>Fabaceae</taxon>
        <taxon>Papilionoideae</taxon>
        <taxon>50 kb inversion clade</taxon>
        <taxon>genistoids sensu lato</taxon>
        <taxon>core genistoids</taxon>
        <taxon>Crotalarieae</taxon>
        <taxon>Crotalaria</taxon>
    </lineage>
</organism>
<dbReference type="PANTHER" id="PTHR32195">
    <property type="entry name" value="OS07G0662800 PROTEIN"/>
    <property type="match status" value="1"/>
</dbReference>
<dbReference type="GO" id="GO:0003333">
    <property type="term" value="P:amino acid transmembrane transport"/>
    <property type="evidence" value="ECO:0007669"/>
    <property type="project" value="InterPro"/>
</dbReference>
<evidence type="ECO:0000256" key="3">
    <source>
        <dbReference type="ARBA" id="ARBA00022475"/>
    </source>
</evidence>
<keyword evidence="5 8" id="KW-0812">Transmembrane</keyword>
<keyword evidence="7 8" id="KW-0472">Membrane</keyword>
<feature type="transmembrane region" description="Helical" evidence="8">
    <location>
        <begin position="64"/>
        <end position="87"/>
    </location>
</feature>
<comment type="caution">
    <text evidence="9">The sequence shown here is derived from an EMBL/GenBank/DDBJ whole genome shotgun (WGS) entry which is preliminary data.</text>
</comment>
<evidence type="ECO:0000256" key="8">
    <source>
        <dbReference type="SAM" id="Phobius"/>
    </source>
</evidence>
<keyword evidence="4" id="KW-0997">Cell inner membrane</keyword>
<feature type="transmembrane region" description="Helical" evidence="8">
    <location>
        <begin position="23"/>
        <end position="43"/>
    </location>
</feature>
<name>A0AAN9E7E7_CROPI</name>
<keyword evidence="10" id="KW-1185">Reference proteome</keyword>
<dbReference type="GO" id="GO:0005886">
    <property type="term" value="C:plasma membrane"/>
    <property type="evidence" value="ECO:0007669"/>
    <property type="project" value="UniProtKB-SubCell"/>
</dbReference>
<evidence type="ECO:0000313" key="10">
    <source>
        <dbReference type="Proteomes" id="UP001372338"/>
    </source>
</evidence>
<evidence type="ECO:0000256" key="2">
    <source>
        <dbReference type="ARBA" id="ARBA00022448"/>
    </source>
</evidence>
<accession>A0AAN9E7E7</accession>
<evidence type="ECO:0000256" key="1">
    <source>
        <dbReference type="ARBA" id="ARBA00004429"/>
    </source>
</evidence>
<dbReference type="EMBL" id="JAYWIO010000007">
    <property type="protein sequence ID" value="KAK7250585.1"/>
    <property type="molecule type" value="Genomic_DNA"/>
</dbReference>
<reference evidence="9 10" key="1">
    <citation type="submission" date="2024-01" db="EMBL/GenBank/DDBJ databases">
        <title>The genomes of 5 underutilized Papilionoideae crops provide insights into root nodulation and disease resistanc.</title>
        <authorList>
            <person name="Yuan L."/>
        </authorList>
    </citation>
    <scope>NUCLEOTIDE SEQUENCE [LARGE SCALE GENOMIC DNA]</scope>
    <source>
        <strain evidence="9">ZHUSHIDOU_FW_LH</strain>
        <tissue evidence="9">Leaf</tissue>
    </source>
</reference>
<dbReference type="PANTHER" id="PTHR32195:SF24">
    <property type="entry name" value="TRYPTOPHAN OR TYROSINE TRANSPORTER PROTEIN"/>
    <property type="match status" value="1"/>
</dbReference>
<keyword evidence="6 8" id="KW-1133">Transmembrane helix</keyword>
<comment type="subcellular location">
    <subcellularLocation>
        <location evidence="1">Cell inner membrane</location>
        <topology evidence="1">Multi-pass membrane protein</topology>
    </subcellularLocation>
</comment>
<dbReference type="InterPro" id="IPR018227">
    <property type="entry name" value="Amino_acid_transport_2"/>
</dbReference>
<dbReference type="AlphaFoldDB" id="A0AAN9E7E7"/>
<keyword evidence="2" id="KW-0813">Transport</keyword>
<gene>
    <name evidence="9" type="ORF">RIF29_33108</name>
</gene>
<proteinExistence type="predicted"/>
<evidence type="ECO:0000256" key="4">
    <source>
        <dbReference type="ARBA" id="ARBA00022519"/>
    </source>
</evidence>
<evidence type="ECO:0000256" key="6">
    <source>
        <dbReference type="ARBA" id="ARBA00022989"/>
    </source>
</evidence>
<evidence type="ECO:0000313" key="9">
    <source>
        <dbReference type="EMBL" id="KAK7250585.1"/>
    </source>
</evidence>
<sequence>MVVAPSLVVSTPFPNAFSAATDIAGGYCIKVLYGVLQPAMAWIMHKREPELSDQKEFSNSRPALITVGLFVFSIVVEQILLDILSALHS</sequence>